<evidence type="ECO:0000313" key="10">
    <source>
        <dbReference type="Proteomes" id="UP001140949"/>
    </source>
</evidence>
<dbReference type="PANTHER" id="PTHR45855:SF23">
    <property type="entry name" value="TRANSCRIPTION FACTOR MEE8-RELATED"/>
    <property type="match status" value="1"/>
</dbReference>
<keyword evidence="5" id="KW-0804">Transcription</keyword>
<dbReference type="PANTHER" id="PTHR45855">
    <property type="entry name" value="TRANSCRIPTION FACTOR PIF1-RELATED"/>
    <property type="match status" value="1"/>
</dbReference>
<dbReference type="InterPro" id="IPR036638">
    <property type="entry name" value="HLH_DNA-bd_sf"/>
</dbReference>
<protein>
    <submittedName>
        <fullName evidence="9">Transcription factor UNE10 isoform X2</fullName>
    </submittedName>
</protein>
<evidence type="ECO:0000256" key="4">
    <source>
        <dbReference type="ARBA" id="ARBA00023125"/>
    </source>
</evidence>
<comment type="similarity">
    <text evidence="2">Belongs to the bHLH protein family.</text>
</comment>
<keyword evidence="3" id="KW-0805">Transcription regulation</keyword>
<dbReference type="InterPro" id="IPR047265">
    <property type="entry name" value="PIF1-like_bHLH"/>
</dbReference>
<name>A0AAX6EP84_IRIPA</name>
<comment type="subcellular location">
    <subcellularLocation>
        <location evidence="1">Nucleus</location>
    </subcellularLocation>
</comment>
<comment type="caution">
    <text evidence="9">The sequence shown here is derived from an EMBL/GenBank/DDBJ whole genome shotgun (WGS) entry which is preliminary data.</text>
</comment>
<sequence>MSQCVPSWDRDDPPNPSPRLLPYSSVPLAQLSEYEVTELTWENGQLSAHGLGHPRRVNKPTPKYPSSETLEAIVNQAKLLLPSPPSWQIARSTKHDVLVEVPRTATASAIESCNGKAGRKRARPAMEGAGGGSGSLDSTRVTETFGTSYDFVGGGGGTGSPDTENTSFGGGGAGSCRRLNAADELDSACHSQRSPSQTYRDVAGEEEEKVTDQEGNMRSTISTKRSRAAAVHNQSERRRRDRINQRMRTLQKLVPTSSKTDKASMLDEVIEYLKQLQSQVQMMSRMGSMPPMMMPMGMQQFQMSMMAQMSQMAQMAQMGMGMGMGMGMMDMGSLGRPPPAGIPPVLPASAFLPVVGGPWEPSVGRMQQPTATATAMPDAFLACPPQQAMTMDAYQRMAPMYQQLFQQAPPMNPN</sequence>
<dbReference type="AlphaFoldDB" id="A0AAX6EP84"/>
<proteinExistence type="inferred from homology"/>
<evidence type="ECO:0000256" key="7">
    <source>
        <dbReference type="SAM" id="MobiDB-lite"/>
    </source>
</evidence>
<dbReference type="EMBL" id="JANAVB010035219">
    <property type="protein sequence ID" value="KAJ6805870.1"/>
    <property type="molecule type" value="Genomic_DNA"/>
</dbReference>
<dbReference type="InterPro" id="IPR011598">
    <property type="entry name" value="bHLH_dom"/>
</dbReference>
<dbReference type="SMART" id="SM00353">
    <property type="entry name" value="HLH"/>
    <property type="match status" value="1"/>
</dbReference>
<feature type="compositionally biased region" description="Polar residues" evidence="7">
    <location>
        <begin position="213"/>
        <end position="223"/>
    </location>
</feature>
<evidence type="ECO:0000313" key="9">
    <source>
        <dbReference type="EMBL" id="KAJ6805870.1"/>
    </source>
</evidence>
<keyword evidence="4" id="KW-0238">DNA-binding</keyword>
<feature type="region of interest" description="Disordered" evidence="7">
    <location>
        <begin position="185"/>
        <end position="239"/>
    </location>
</feature>
<dbReference type="InterPro" id="IPR031066">
    <property type="entry name" value="bHLH_ALC-like_plant"/>
</dbReference>
<gene>
    <name evidence="9" type="ORF">M6B38_178280</name>
</gene>
<dbReference type="GO" id="GO:0003677">
    <property type="term" value="F:DNA binding"/>
    <property type="evidence" value="ECO:0007669"/>
    <property type="project" value="UniProtKB-KW"/>
</dbReference>
<evidence type="ECO:0000256" key="1">
    <source>
        <dbReference type="ARBA" id="ARBA00004123"/>
    </source>
</evidence>
<feature type="region of interest" description="Disordered" evidence="7">
    <location>
        <begin position="1"/>
        <end position="22"/>
    </location>
</feature>
<evidence type="ECO:0000259" key="8">
    <source>
        <dbReference type="PROSITE" id="PS50888"/>
    </source>
</evidence>
<feature type="region of interest" description="Disordered" evidence="7">
    <location>
        <begin position="115"/>
        <end position="140"/>
    </location>
</feature>
<dbReference type="CDD" id="cd11445">
    <property type="entry name" value="bHLH_AtPIF_like"/>
    <property type="match status" value="1"/>
</dbReference>
<dbReference type="Pfam" id="PF00010">
    <property type="entry name" value="HLH"/>
    <property type="match status" value="1"/>
</dbReference>
<keyword evidence="10" id="KW-1185">Reference proteome</keyword>
<organism evidence="9 10">
    <name type="scientific">Iris pallida</name>
    <name type="common">Sweet iris</name>
    <dbReference type="NCBI Taxonomy" id="29817"/>
    <lineage>
        <taxon>Eukaryota</taxon>
        <taxon>Viridiplantae</taxon>
        <taxon>Streptophyta</taxon>
        <taxon>Embryophyta</taxon>
        <taxon>Tracheophyta</taxon>
        <taxon>Spermatophyta</taxon>
        <taxon>Magnoliopsida</taxon>
        <taxon>Liliopsida</taxon>
        <taxon>Asparagales</taxon>
        <taxon>Iridaceae</taxon>
        <taxon>Iridoideae</taxon>
        <taxon>Irideae</taxon>
        <taxon>Iris</taxon>
    </lineage>
</organism>
<dbReference type="Gene3D" id="4.10.280.10">
    <property type="entry name" value="Helix-loop-helix DNA-binding domain"/>
    <property type="match status" value="1"/>
</dbReference>
<accession>A0AAX6EP84</accession>
<evidence type="ECO:0000256" key="6">
    <source>
        <dbReference type="ARBA" id="ARBA00023242"/>
    </source>
</evidence>
<dbReference type="GO" id="GO:0005634">
    <property type="term" value="C:nucleus"/>
    <property type="evidence" value="ECO:0007669"/>
    <property type="project" value="UniProtKB-SubCell"/>
</dbReference>
<feature type="compositionally biased region" description="Polar residues" evidence="7">
    <location>
        <begin position="189"/>
        <end position="199"/>
    </location>
</feature>
<evidence type="ECO:0000256" key="3">
    <source>
        <dbReference type="ARBA" id="ARBA00023015"/>
    </source>
</evidence>
<keyword evidence="6" id="KW-0539">Nucleus</keyword>
<feature type="domain" description="BHLH" evidence="8">
    <location>
        <begin position="227"/>
        <end position="276"/>
    </location>
</feature>
<dbReference type="Proteomes" id="UP001140949">
    <property type="component" value="Unassembled WGS sequence"/>
</dbReference>
<reference evidence="9" key="2">
    <citation type="submission" date="2023-04" db="EMBL/GenBank/DDBJ databases">
        <authorList>
            <person name="Bruccoleri R.E."/>
            <person name="Oakeley E.J."/>
            <person name="Faust A.-M."/>
            <person name="Dessus-Babus S."/>
            <person name="Altorfer M."/>
            <person name="Burckhardt D."/>
            <person name="Oertli M."/>
            <person name="Naumann U."/>
            <person name="Petersen F."/>
            <person name="Wong J."/>
        </authorList>
    </citation>
    <scope>NUCLEOTIDE SEQUENCE</scope>
    <source>
        <strain evidence="9">GSM-AAB239-AS_SAM_17_03QT</strain>
        <tissue evidence="9">Leaf</tissue>
    </source>
</reference>
<evidence type="ECO:0000256" key="5">
    <source>
        <dbReference type="ARBA" id="ARBA00023163"/>
    </source>
</evidence>
<reference evidence="9" key="1">
    <citation type="journal article" date="2023" name="GigaByte">
        <title>Genome assembly of the bearded iris, Iris pallida Lam.</title>
        <authorList>
            <person name="Bruccoleri R.E."/>
            <person name="Oakeley E.J."/>
            <person name="Faust A.M.E."/>
            <person name="Altorfer M."/>
            <person name="Dessus-Babus S."/>
            <person name="Burckhardt D."/>
            <person name="Oertli M."/>
            <person name="Naumann U."/>
            <person name="Petersen F."/>
            <person name="Wong J."/>
        </authorList>
    </citation>
    <scope>NUCLEOTIDE SEQUENCE</scope>
    <source>
        <strain evidence="9">GSM-AAB239-AS_SAM_17_03QT</strain>
    </source>
</reference>
<evidence type="ECO:0000256" key="2">
    <source>
        <dbReference type="ARBA" id="ARBA00005510"/>
    </source>
</evidence>
<dbReference type="PROSITE" id="PS50888">
    <property type="entry name" value="BHLH"/>
    <property type="match status" value="1"/>
</dbReference>
<dbReference type="SUPFAM" id="SSF47459">
    <property type="entry name" value="HLH, helix-loop-helix DNA-binding domain"/>
    <property type="match status" value="1"/>
</dbReference>
<dbReference type="FunFam" id="4.10.280.10:FF:000059">
    <property type="entry name" value="transcription factor UNE10 isoform X1"/>
    <property type="match status" value="1"/>
</dbReference>
<dbReference type="GO" id="GO:0046983">
    <property type="term" value="F:protein dimerization activity"/>
    <property type="evidence" value="ECO:0007669"/>
    <property type="project" value="InterPro"/>
</dbReference>